<dbReference type="AlphaFoldDB" id="A0A975I6H5"/>
<protein>
    <recommendedName>
        <fullName evidence="5">Lipopolysaccharide biosynthesis protein</fullName>
    </recommendedName>
</protein>
<feature type="transmembrane region" description="Helical" evidence="2">
    <location>
        <begin position="442"/>
        <end position="463"/>
    </location>
</feature>
<evidence type="ECO:0000313" key="3">
    <source>
        <dbReference type="EMBL" id="QTN34930.1"/>
    </source>
</evidence>
<accession>A0A975I6H5</accession>
<feature type="transmembrane region" description="Helical" evidence="2">
    <location>
        <begin position="35"/>
        <end position="57"/>
    </location>
</feature>
<reference evidence="3" key="1">
    <citation type="submission" date="2020-07" db="EMBL/GenBank/DDBJ databases">
        <title>Genome sequences of bacteria associated with the marine, planktonic diatom Thalassiosira profunda strain ECT2AJA-044.</title>
        <authorList>
            <person name="Gargas C.B."/>
            <person name="Roberts W.R."/>
            <person name="Alverson A.J."/>
        </authorList>
    </citation>
    <scope>NUCLEOTIDE SEQUENCE</scope>
    <source>
        <strain evidence="3">ECT2AJA-044</strain>
    </source>
</reference>
<keyword evidence="2" id="KW-0812">Transmembrane</keyword>
<sequence>MAFYSDIEPAAPLTFRTLIRKLRSKSARALLFKRVFRYITVFSIWCGVIWSPIVTYLSSAAPVYTSSMSLILPGAGVSASVNMEGIGQASSFASSAFASNSISPTQTYKRLIRADRIMQSAADQLSIQRRDLPLPKVTLVDQTGLIHIELTGPSPIEAQARAEAVLSSFFHEVELLRNDDQMVREEGAIRAIEEYRNSVLSTREAVSDLRNQTGFLSRDQFNAQVEENDNRYAKLIELRAQLEEKTAYVQALEASVGFSATYAARALDLYSDHQYLALVEDAATKRTELREARSSYGSRHPELRRAEAAYTDAQRATLRMASTLTGLPAFEAERLNVSQFGDRTALLAKLVECEAERAGVQAQYSALNTRHLAEKARLEKAAIAAAQLEDLQRDFQVAEAVFASAIARAQSSKADVFASYPLVQVLENPSLPDRPSSPRKKLAVIAGVGATFLMVIALTLGWVRRSLIAWLIGVKRRDG</sequence>
<evidence type="ECO:0008006" key="5">
    <source>
        <dbReference type="Google" id="ProtNLM"/>
    </source>
</evidence>
<proteinExistence type="predicted"/>
<evidence type="ECO:0000256" key="2">
    <source>
        <dbReference type="SAM" id="Phobius"/>
    </source>
</evidence>
<dbReference type="PANTHER" id="PTHR32309:SF13">
    <property type="entry name" value="FERRIC ENTEROBACTIN TRANSPORT PROTEIN FEPE"/>
    <property type="match status" value="1"/>
</dbReference>
<keyword evidence="2" id="KW-1133">Transmembrane helix</keyword>
<dbReference type="InterPro" id="IPR050445">
    <property type="entry name" value="Bact_polysacc_biosynth/exp"/>
</dbReference>
<dbReference type="PANTHER" id="PTHR32309">
    <property type="entry name" value="TYROSINE-PROTEIN KINASE"/>
    <property type="match status" value="1"/>
</dbReference>
<evidence type="ECO:0000313" key="4">
    <source>
        <dbReference type="Proteomes" id="UP000665026"/>
    </source>
</evidence>
<keyword evidence="2" id="KW-0472">Membrane</keyword>
<organism evidence="3 4">
    <name type="scientific">Cognatishimia activa</name>
    <dbReference type="NCBI Taxonomy" id="1715691"/>
    <lineage>
        <taxon>Bacteria</taxon>
        <taxon>Pseudomonadati</taxon>
        <taxon>Pseudomonadota</taxon>
        <taxon>Alphaproteobacteria</taxon>
        <taxon>Rhodobacterales</taxon>
        <taxon>Paracoccaceae</taxon>
        <taxon>Cognatishimia</taxon>
    </lineage>
</organism>
<dbReference type="EMBL" id="CP060010">
    <property type="protein sequence ID" value="QTN34930.1"/>
    <property type="molecule type" value="Genomic_DNA"/>
</dbReference>
<evidence type="ECO:0000256" key="1">
    <source>
        <dbReference type="SAM" id="Coils"/>
    </source>
</evidence>
<dbReference type="Proteomes" id="UP000665026">
    <property type="component" value="Chromosome"/>
</dbReference>
<gene>
    <name evidence="3" type="ORF">HZ995_10510</name>
</gene>
<dbReference type="GO" id="GO:0004713">
    <property type="term" value="F:protein tyrosine kinase activity"/>
    <property type="evidence" value="ECO:0007669"/>
    <property type="project" value="TreeGrafter"/>
</dbReference>
<keyword evidence="1" id="KW-0175">Coiled coil</keyword>
<dbReference type="RefSeq" id="WP_209355615.1">
    <property type="nucleotide sequence ID" value="NZ_CP060010.1"/>
</dbReference>
<dbReference type="KEGG" id="cact:HZ995_10510"/>
<dbReference type="GO" id="GO:0005886">
    <property type="term" value="C:plasma membrane"/>
    <property type="evidence" value="ECO:0007669"/>
    <property type="project" value="TreeGrafter"/>
</dbReference>
<name>A0A975I6H5_9RHOB</name>
<feature type="coiled-coil region" evidence="1">
    <location>
        <begin position="192"/>
        <end position="255"/>
    </location>
</feature>